<feature type="compositionally biased region" description="Acidic residues" evidence="1">
    <location>
        <begin position="1"/>
        <end position="14"/>
    </location>
</feature>
<protein>
    <submittedName>
        <fullName evidence="2">ANR54-like protein</fullName>
    </submittedName>
</protein>
<name>A0ABY7DIA6_MYAAR</name>
<dbReference type="InterPro" id="IPR036770">
    <property type="entry name" value="Ankyrin_rpt-contain_sf"/>
</dbReference>
<feature type="non-terminal residue" evidence="2">
    <location>
        <position position="1"/>
    </location>
</feature>
<keyword evidence="3" id="KW-1185">Reference proteome</keyword>
<gene>
    <name evidence="2" type="ORF">MAR_030112</name>
</gene>
<dbReference type="Gene3D" id="3.60.10.10">
    <property type="entry name" value="Endonuclease/exonuclease/phosphatase"/>
    <property type="match status" value="1"/>
</dbReference>
<dbReference type="Gene3D" id="1.25.40.20">
    <property type="entry name" value="Ankyrin repeat-containing domain"/>
    <property type="match status" value="1"/>
</dbReference>
<feature type="region of interest" description="Disordered" evidence="1">
    <location>
        <begin position="1"/>
        <end position="24"/>
    </location>
</feature>
<dbReference type="InterPro" id="IPR036691">
    <property type="entry name" value="Endo/exonu/phosph_ase_sf"/>
</dbReference>
<organism evidence="2 3">
    <name type="scientific">Mya arenaria</name>
    <name type="common">Soft-shell clam</name>
    <dbReference type="NCBI Taxonomy" id="6604"/>
    <lineage>
        <taxon>Eukaryota</taxon>
        <taxon>Metazoa</taxon>
        <taxon>Spiralia</taxon>
        <taxon>Lophotrochozoa</taxon>
        <taxon>Mollusca</taxon>
        <taxon>Bivalvia</taxon>
        <taxon>Autobranchia</taxon>
        <taxon>Heteroconchia</taxon>
        <taxon>Euheterodonta</taxon>
        <taxon>Imparidentia</taxon>
        <taxon>Neoheterodontei</taxon>
        <taxon>Myida</taxon>
        <taxon>Myoidea</taxon>
        <taxon>Myidae</taxon>
        <taxon>Mya</taxon>
    </lineage>
</organism>
<feature type="region of interest" description="Disordered" evidence="1">
    <location>
        <begin position="59"/>
        <end position="78"/>
    </location>
</feature>
<dbReference type="SUPFAM" id="SSF48403">
    <property type="entry name" value="Ankyrin repeat"/>
    <property type="match status" value="1"/>
</dbReference>
<proteinExistence type="predicted"/>
<reference evidence="2" key="1">
    <citation type="submission" date="2022-11" db="EMBL/GenBank/DDBJ databases">
        <title>Centuries of genome instability and evolution in soft-shell clam transmissible cancer (bioRxiv).</title>
        <authorList>
            <person name="Hart S.F.M."/>
            <person name="Yonemitsu M.A."/>
            <person name="Giersch R.M."/>
            <person name="Beal B.F."/>
            <person name="Arriagada G."/>
            <person name="Davis B.W."/>
            <person name="Ostrander E.A."/>
            <person name="Goff S.P."/>
            <person name="Metzger M.J."/>
        </authorList>
    </citation>
    <scope>NUCLEOTIDE SEQUENCE</scope>
    <source>
        <strain evidence="2">MELC-2E11</strain>
        <tissue evidence="2">Siphon/mantle</tissue>
    </source>
</reference>
<evidence type="ECO:0000313" key="3">
    <source>
        <dbReference type="Proteomes" id="UP001164746"/>
    </source>
</evidence>
<dbReference type="Proteomes" id="UP001164746">
    <property type="component" value="Chromosome 2"/>
</dbReference>
<evidence type="ECO:0000256" key="1">
    <source>
        <dbReference type="SAM" id="MobiDB-lite"/>
    </source>
</evidence>
<dbReference type="EMBL" id="CP111013">
    <property type="protein sequence ID" value="WAQ97422.1"/>
    <property type="molecule type" value="Genomic_DNA"/>
</dbReference>
<accession>A0ABY7DIA6</accession>
<sequence>METDSSESDSDDVSDQAQLHSQASGFQVPQFEISGWNPRANVGIHLLSLVPMGNFPAGGTESLVGKSSRSRTKRKQRMKAYKTGRTSCRNVVDERRLRLACSNNDCIAVVELLEGGADPSCADEKNRTPLHLSASQGYETIAACTCQVPIVTLLLKAVVLDNNVQPRVFRRATTRQDQQVQPPQQDDMEIQTDAGTANAYELLLCGDLNARTGVLNDFININLNIPVFAQLESIFENDVNAMRISKDNTVNAVGKFLLQFCITYSLCIVNGRVGSDKGVGDFTYYGGIGSSVVDYFICSHSLYEICNNFKVGANPESDHMPLVLCLD</sequence>
<evidence type="ECO:0000313" key="2">
    <source>
        <dbReference type="EMBL" id="WAQ97422.1"/>
    </source>
</evidence>
<dbReference type="SUPFAM" id="SSF56219">
    <property type="entry name" value="DNase I-like"/>
    <property type="match status" value="1"/>
</dbReference>
<feature type="compositionally biased region" description="Basic residues" evidence="1">
    <location>
        <begin position="68"/>
        <end position="78"/>
    </location>
</feature>